<organism evidence="2">
    <name type="scientific">Alsobacter sp. KACC 23698</name>
    <dbReference type="NCBI Taxonomy" id="3149229"/>
    <lineage>
        <taxon>Bacteria</taxon>
        <taxon>Pseudomonadati</taxon>
        <taxon>Pseudomonadota</taxon>
        <taxon>Alphaproteobacteria</taxon>
        <taxon>Hyphomicrobiales</taxon>
        <taxon>Alsobacteraceae</taxon>
        <taxon>Alsobacter</taxon>
    </lineage>
</organism>
<dbReference type="EMBL" id="CP157484">
    <property type="protein sequence ID" value="XBO40771.1"/>
    <property type="molecule type" value="Genomic_DNA"/>
</dbReference>
<proteinExistence type="predicted"/>
<sequence>MTRRALAAAGLIAIVVVAGATSWTVPTAKLQRTMSTRLLGLPGVRIVADEHARFTALPEPRLEVGPLKVLDATGSVVFQAERVSGSLRLLPLIAGRLEFADLLLVRPVVARAASVNAAAVLEQAFKAVPPVSGLSERPSTLAGINRLVIMDGAAEGFDAADSAAPVSHLNAVVRRVQKRGVIDAAATLMWRGQAVDFASHGLDLAALADRASSPLDVSIKTPLGSLRFAGATVGSGVAEANGALEVTTPSLGAAARWLRVKVPLPISETMQARGTARISPTAIALSNATIALEAGELDGVLAVKVTDGQLTLGGTLAADRLDLTAALRPFLPKRDADGGWSRDAIDPAATPSAGVDVRVSAAALTVGKLTLGNAAFSLLSRDGRTDVTLGNAELFGGAAKGRLTLSGAASSGLEIKAQGSFDRLDAAKAFSSMTGVEKLSGSASGAFALEASGDAPASLMRSLEGRAALTVRQGELIGINLPEVLRRIEKRPLIAALDIRGGRTPFDTATMSGRISRGVLEIGEAVLSSPATRVTLTGQIGVGDRTLLLSGQAQAAEREAAALPFEVSGSFDDPIVAPDAKNLIRRSGAAAPFFGSPRAIVVGEPGALQAPTPAQTP</sequence>
<dbReference type="PANTHER" id="PTHR30441">
    <property type="entry name" value="DUF748 DOMAIN-CONTAINING PROTEIN"/>
    <property type="match status" value="1"/>
</dbReference>
<dbReference type="Pfam" id="PF05170">
    <property type="entry name" value="AsmA"/>
    <property type="match status" value="1"/>
</dbReference>
<dbReference type="GO" id="GO:0005886">
    <property type="term" value="C:plasma membrane"/>
    <property type="evidence" value="ECO:0007669"/>
    <property type="project" value="TreeGrafter"/>
</dbReference>
<dbReference type="InterPro" id="IPR052894">
    <property type="entry name" value="AsmA-related"/>
</dbReference>
<dbReference type="PANTHER" id="PTHR30441:SF4">
    <property type="entry name" value="PROTEIN ASMA"/>
    <property type="match status" value="1"/>
</dbReference>
<dbReference type="AlphaFoldDB" id="A0AAU7JK27"/>
<dbReference type="GO" id="GO:0090313">
    <property type="term" value="P:regulation of protein targeting to membrane"/>
    <property type="evidence" value="ECO:0007669"/>
    <property type="project" value="TreeGrafter"/>
</dbReference>
<feature type="domain" description="AsmA" evidence="1">
    <location>
        <begin position="333"/>
        <end position="521"/>
    </location>
</feature>
<evidence type="ECO:0000259" key="1">
    <source>
        <dbReference type="Pfam" id="PF05170"/>
    </source>
</evidence>
<reference evidence="2" key="1">
    <citation type="submission" date="2024-05" db="EMBL/GenBank/DDBJ databases">
        <authorList>
            <person name="Kim S."/>
            <person name="Heo J."/>
            <person name="Choi H."/>
            <person name="Choi Y."/>
            <person name="Kwon S.-W."/>
            <person name="Kim Y."/>
        </authorList>
    </citation>
    <scope>NUCLEOTIDE SEQUENCE</scope>
    <source>
        <strain evidence="2">KACC 23698</strain>
    </source>
</reference>
<dbReference type="RefSeq" id="WP_406857628.1">
    <property type="nucleotide sequence ID" value="NZ_CP157484.1"/>
</dbReference>
<protein>
    <submittedName>
        <fullName evidence="2">AsmA-like C-terminal region-containing protein</fullName>
    </submittedName>
</protein>
<accession>A0AAU7JK27</accession>
<name>A0AAU7JK27_9HYPH</name>
<gene>
    <name evidence="2" type="ORF">ABEG18_08410</name>
</gene>
<evidence type="ECO:0000313" key="2">
    <source>
        <dbReference type="EMBL" id="XBO40771.1"/>
    </source>
</evidence>
<dbReference type="InterPro" id="IPR007844">
    <property type="entry name" value="AsmA"/>
</dbReference>